<keyword evidence="3" id="KW-0805">Transcription regulation</keyword>
<evidence type="ECO:0000259" key="6">
    <source>
        <dbReference type="Pfam" id="PF13873"/>
    </source>
</evidence>
<proteinExistence type="predicted"/>
<evidence type="ECO:0000313" key="8">
    <source>
        <dbReference type="Proteomes" id="UP001152799"/>
    </source>
</evidence>
<protein>
    <recommendedName>
        <fullName evidence="2">Regulatory protein zeste</fullName>
    </recommendedName>
</protein>
<gene>
    <name evidence="7" type="ORF">CEUTPL_LOCUS11801</name>
</gene>
<organism evidence="7 8">
    <name type="scientific">Ceutorhynchus assimilis</name>
    <name type="common">cabbage seed weevil</name>
    <dbReference type="NCBI Taxonomy" id="467358"/>
    <lineage>
        <taxon>Eukaryota</taxon>
        <taxon>Metazoa</taxon>
        <taxon>Ecdysozoa</taxon>
        <taxon>Arthropoda</taxon>
        <taxon>Hexapoda</taxon>
        <taxon>Insecta</taxon>
        <taxon>Pterygota</taxon>
        <taxon>Neoptera</taxon>
        <taxon>Endopterygota</taxon>
        <taxon>Coleoptera</taxon>
        <taxon>Polyphaga</taxon>
        <taxon>Cucujiformia</taxon>
        <taxon>Curculionidae</taxon>
        <taxon>Ceutorhynchinae</taxon>
        <taxon>Ceutorhynchus</taxon>
    </lineage>
</organism>
<comment type="function">
    <text evidence="5">Involved in transvection phenomena (= synapsis-dependent gene expression), where the synaptic pairing of chromosomes carrying genes with which zeste interacts influences the expression of these genes. Zeste binds to DNA and stimulates transcription from a nearby promoter.</text>
</comment>
<evidence type="ECO:0000256" key="2">
    <source>
        <dbReference type="ARBA" id="ARBA00016807"/>
    </source>
</evidence>
<dbReference type="AlphaFoldDB" id="A0A9N9MY05"/>
<dbReference type="Proteomes" id="UP001152799">
    <property type="component" value="Chromosome 7"/>
</dbReference>
<evidence type="ECO:0000256" key="5">
    <source>
        <dbReference type="ARBA" id="ARBA00025466"/>
    </source>
</evidence>
<dbReference type="Gene3D" id="1.10.10.60">
    <property type="entry name" value="Homeodomain-like"/>
    <property type="match status" value="1"/>
</dbReference>
<name>A0A9N9MY05_9CUCU</name>
<reference evidence="7" key="1">
    <citation type="submission" date="2022-01" db="EMBL/GenBank/DDBJ databases">
        <authorList>
            <person name="King R."/>
        </authorList>
    </citation>
    <scope>NUCLEOTIDE SEQUENCE</scope>
</reference>
<dbReference type="GO" id="GO:0005634">
    <property type="term" value="C:nucleus"/>
    <property type="evidence" value="ECO:0007669"/>
    <property type="project" value="TreeGrafter"/>
</dbReference>
<dbReference type="InterPro" id="IPR028002">
    <property type="entry name" value="Myb_DNA-bind_5"/>
</dbReference>
<evidence type="ECO:0000256" key="4">
    <source>
        <dbReference type="ARBA" id="ARBA00023163"/>
    </source>
</evidence>
<evidence type="ECO:0000313" key="7">
    <source>
        <dbReference type="EMBL" id="CAG9771365.1"/>
    </source>
</evidence>
<feature type="domain" description="Myb/SANT-like DNA-binding" evidence="6">
    <location>
        <begin position="12"/>
        <end position="89"/>
    </location>
</feature>
<evidence type="ECO:0000256" key="1">
    <source>
        <dbReference type="ARBA" id="ARBA00011764"/>
    </source>
</evidence>
<evidence type="ECO:0000256" key="3">
    <source>
        <dbReference type="ARBA" id="ARBA00023015"/>
    </source>
</evidence>
<dbReference type="PANTHER" id="PTHR23098">
    <property type="entry name" value="AGAP001331-PA-RELATED"/>
    <property type="match status" value="1"/>
</dbReference>
<dbReference type="Pfam" id="PF13873">
    <property type="entry name" value="Myb_DNA-bind_5"/>
    <property type="match status" value="1"/>
</dbReference>
<comment type="subunit">
    <text evidence="1">Self-associates forming complexes of several hundred monomers.</text>
</comment>
<dbReference type="PANTHER" id="PTHR23098:SF16">
    <property type="entry name" value="REGULATORY PROTEIN ZESTE"/>
    <property type="match status" value="1"/>
</dbReference>
<dbReference type="EMBL" id="OU892283">
    <property type="protein sequence ID" value="CAG9771365.1"/>
    <property type="molecule type" value="Genomic_DNA"/>
</dbReference>
<keyword evidence="8" id="KW-1185">Reference proteome</keyword>
<dbReference type="OrthoDB" id="6513070at2759"/>
<keyword evidence="4" id="KW-0804">Transcription</keyword>
<accession>A0A9N9MY05</accession>
<sequence>MDRIKQTIDKTRRPNFTQRETNILVDEIETDPELARGELGKKYRSILDMGNKWDEIANKINATECFNRTGKEVKNKFSDMKTKVKKKAAEIKRNKRRDRGRRAIKIMPRRFGEGIDTFARPKPIDNIVQETEIEQDLASTMLTKEDTIMLATHKTEMRITSNSSKIKDNKIGKKRKLTQPQPPLKKPVLRDVLTNQTNILREMKVTNCLLRKLVVLKNKEVQFLISTNTL</sequence>